<feature type="compositionally biased region" description="Gly residues" evidence="3">
    <location>
        <begin position="912"/>
        <end position="924"/>
    </location>
</feature>
<evidence type="ECO:0000259" key="4">
    <source>
        <dbReference type="PROSITE" id="PS50011"/>
    </source>
</evidence>
<feature type="compositionally biased region" description="Polar residues" evidence="3">
    <location>
        <begin position="961"/>
        <end position="972"/>
    </location>
</feature>
<dbReference type="InterPro" id="IPR008271">
    <property type="entry name" value="Ser/Thr_kinase_AS"/>
</dbReference>
<keyword evidence="6" id="KW-1185">Reference proteome</keyword>
<dbReference type="EMBL" id="JAEHOC010000010">
    <property type="protein sequence ID" value="KAG2438074.1"/>
    <property type="molecule type" value="Genomic_DNA"/>
</dbReference>
<feature type="compositionally biased region" description="Low complexity" evidence="3">
    <location>
        <begin position="875"/>
        <end position="889"/>
    </location>
</feature>
<organism evidence="5 6">
    <name type="scientific">Chlamydomonas incerta</name>
    <dbReference type="NCBI Taxonomy" id="51695"/>
    <lineage>
        <taxon>Eukaryota</taxon>
        <taxon>Viridiplantae</taxon>
        <taxon>Chlorophyta</taxon>
        <taxon>core chlorophytes</taxon>
        <taxon>Chlorophyceae</taxon>
        <taxon>CS clade</taxon>
        <taxon>Chlamydomonadales</taxon>
        <taxon>Chlamydomonadaceae</taxon>
        <taxon>Chlamydomonas</taxon>
    </lineage>
</organism>
<feature type="compositionally biased region" description="Basic and acidic residues" evidence="3">
    <location>
        <begin position="899"/>
        <end position="908"/>
    </location>
</feature>
<evidence type="ECO:0000256" key="3">
    <source>
        <dbReference type="SAM" id="MobiDB-lite"/>
    </source>
</evidence>
<feature type="compositionally biased region" description="Low complexity" evidence="3">
    <location>
        <begin position="1045"/>
        <end position="1058"/>
    </location>
</feature>
<dbReference type="GO" id="GO:0005524">
    <property type="term" value="F:ATP binding"/>
    <property type="evidence" value="ECO:0007669"/>
    <property type="project" value="UniProtKB-KW"/>
</dbReference>
<dbReference type="PROSITE" id="PS50011">
    <property type="entry name" value="PROTEIN_KINASE_DOM"/>
    <property type="match status" value="1"/>
</dbReference>
<dbReference type="SUPFAM" id="SSF56112">
    <property type="entry name" value="Protein kinase-like (PK-like)"/>
    <property type="match status" value="1"/>
</dbReference>
<dbReference type="FunFam" id="1.10.510.10:FF:000980">
    <property type="entry name" value="Predicted protein"/>
    <property type="match status" value="1"/>
</dbReference>
<name>A0A835W5P2_CHLIN</name>
<dbReference type="OrthoDB" id="5796923at2759"/>
<feature type="region of interest" description="Disordered" evidence="3">
    <location>
        <begin position="939"/>
        <end position="972"/>
    </location>
</feature>
<dbReference type="Proteomes" id="UP000650467">
    <property type="component" value="Unassembled WGS sequence"/>
</dbReference>
<dbReference type="PANTHER" id="PTHR24055">
    <property type="entry name" value="MITOGEN-ACTIVATED PROTEIN KINASE"/>
    <property type="match status" value="1"/>
</dbReference>
<feature type="region of interest" description="Disordered" evidence="3">
    <location>
        <begin position="479"/>
        <end position="515"/>
    </location>
</feature>
<feature type="region of interest" description="Disordered" evidence="3">
    <location>
        <begin position="635"/>
        <end position="723"/>
    </location>
</feature>
<dbReference type="Gene3D" id="1.10.510.10">
    <property type="entry name" value="Transferase(Phosphotransferase) domain 1"/>
    <property type="match status" value="1"/>
</dbReference>
<feature type="compositionally biased region" description="Low complexity" evidence="3">
    <location>
        <begin position="828"/>
        <end position="853"/>
    </location>
</feature>
<dbReference type="Pfam" id="PF00069">
    <property type="entry name" value="Pkinase"/>
    <property type="match status" value="1"/>
</dbReference>
<dbReference type="PROSITE" id="PS00108">
    <property type="entry name" value="PROTEIN_KINASE_ST"/>
    <property type="match status" value="1"/>
</dbReference>
<feature type="domain" description="Protein kinase" evidence="4">
    <location>
        <begin position="11"/>
        <end position="310"/>
    </location>
</feature>
<proteinExistence type="predicted"/>
<feature type="region of interest" description="Disordered" evidence="3">
    <location>
        <begin position="1029"/>
        <end position="1093"/>
    </location>
</feature>
<keyword evidence="2" id="KW-0067">ATP-binding</keyword>
<keyword evidence="1" id="KW-0547">Nucleotide-binding</keyword>
<feature type="compositionally biased region" description="Low complexity" evidence="3">
    <location>
        <begin position="1080"/>
        <end position="1093"/>
    </location>
</feature>
<reference evidence="5" key="1">
    <citation type="journal article" date="2020" name="bioRxiv">
        <title>Comparative genomics of Chlamydomonas.</title>
        <authorList>
            <person name="Craig R.J."/>
            <person name="Hasan A.R."/>
            <person name="Ness R.W."/>
            <person name="Keightley P.D."/>
        </authorList>
    </citation>
    <scope>NUCLEOTIDE SEQUENCE</scope>
    <source>
        <strain evidence="5">SAG 7.73</strain>
    </source>
</reference>
<accession>A0A835W5P2</accession>
<dbReference type="InterPro" id="IPR011009">
    <property type="entry name" value="Kinase-like_dom_sf"/>
</dbReference>
<evidence type="ECO:0000313" key="5">
    <source>
        <dbReference type="EMBL" id="KAG2438074.1"/>
    </source>
</evidence>
<dbReference type="AlphaFoldDB" id="A0A835W5P2"/>
<feature type="compositionally biased region" description="Gly residues" evidence="3">
    <location>
        <begin position="701"/>
        <end position="711"/>
    </location>
</feature>
<evidence type="ECO:0000256" key="1">
    <source>
        <dbReference type="ARBA" id="ARBA00022741"/>
    </source>
</evidence>
<feature type="compositionally biased region" description="Basic and acidic residues" evidence="3">
    <location>
        <begin position="637"/>
        <end position="649"/>
    </location>
</feature>
<feature type="region of interest" description="Disordered" evidence="3">
    <location>
        <begin position="816"/>
        <end position="924"/>
    </location>
</feature>
<sequence length="1093" mass="108350">MADELGSSQRYTYIQLLGRGTYGAVVKCAVRDAASANGPGGPPAGEEEQYVAIKAFHGAYKEKQGLKLALREARVLRVLDHPGVVKLLDAFKSPSGRPYLVLEYLPRCVATELDARPAGLSRRDVKLLSWQLASVIRYLHANRVVHRDVKPANILLTDTGVLKLCDFGFARFTSCDDPRDGEALTSYVVTRWYRAPEVLLGQEYGPPADIWSFGCTVAEMATGVPLLPGTSTADQLWRIIRMFGPLPPDMALCLAHDPHLTHMAAPPPGMALRQRLAELGPRLLELLEVCLRPDPRDRPTAEELMHLPYFFEVPNLVLGCPQLEVLYEREAAQLGIGPSLAMFPGSATAAAAAATAAATAAGAGAGAAGAAHGFGAGIRAAPAAGGAGAAAWPGGEVPGGGGGAMAWETGMGAAGAFGGAAPTSAAAAAVPSAARMSASSTGIAAAPGAAAAPISSASGTSGGAFAVAGAAAGTSYASDNTPSAMPQGMPAGMPEARAVSGPASDGSGRVKGMPSASSTYVTATATAPSTIETTAAAVLMPPPTYHRNVSAPDPEAAELALVAVGAAAASASMEGPATHDPRRSGAGAGGASSVEVEVPFAPVSAPMGAAGTTAVARAAAAAAATAAAGAAAGLLPGERHTTGNVRRAETALPPGAERSGGGVVTERHTAGSRPPAPFSSRVRRAFGAAMSGVSRRRRGLQGSGASGGGALGSPPPPPPLEDVRTSNQTIIGYPRMSHSLRHSGTGDGPSGSVGAAAAAARATAVGGASASGADCASGPYSQSRSTVTRAATTALQSGANSLETNAAALLGAATSSQRGGVGVGGSQNPGSNPASRQNTASGAAPPAAAAAGPLVPPPPALPTPVLKPHLLRAYQQQQQQQGAPGKAPLLLPPPQKLPLHPEHPHESPRQQGAGGPRRGGSGSGSFLGRLCGCMGSADAAGATGGGEDSTRGGPAGGAFSMDNSSTVRPGAMDNSSIVALPVAAGAGGDRPSAGGDRPSAGTHYGGDRPSGSSAAASVPFTYTASGLGDSEPYWYSEHTSANPTSQWSQHGQSQHSMSAAAELAVKSTLAGGGGNSRRSALAGAIDEAGGADA</sequence>
<comment type="caution">
    <text evidence="5">The sequence shown here is derived from an EMBL/GenBank/DDBJ whole genome shotgun (WGS) entry which is preliminary data.</text>
</comment>
<dbReference type="InterPro" id="IPR050117">
    <property type="entry name" value="MAPK"/>
</dbReference>
<feature type="region of interest" description="Disordered" evidence="3">
    <location>
        <begin position="984"/>
        <end position="1017"/>
    </location>
</feature>
<evidence type="ECO:0000313" key="6">
    <source>
        <dbReference type="Proteomes" id="UP000650467"/>
    </source>
</evidence>
<dbReference type="InterPro" id="IPR000719">
    <property type="entry name" value="Prot_kinase_dom"/>
</dbReference>
<dbReference type="GO" id="GO:0004672">
    <property type="term" value="F:protein kinase activity"/>
    <property type="evidence" value="ECO:0007669"/>
    <property type="project" value="InterPro"/>
</dbReference>
<protein>
    <recommendedName>
        <fullName evidence="4">Protein kinase domain-containing protein</fullName>
    </recommendedName>
</protein>
<gene>
    <name evidence="5" type="ORF">HXX76_005683</name>
</gene>
<dbReference type="SMART" id="SM00220">
    <property type="entry name" value="S_TKc"/>
    <property type="match status" value="1"/>
</dbReference>
<evidence type="ECO:0000256" key="2">
    <source>
        <dbReference type="ARBA" id="ARBA00022840"/>
    </source>
</evidence>
<dbReference type="Gene3D" id="3.30.200.20">
    <property type="entry name" value="Phosphorylase Kinase, domain 1"/>
    <property type="match status" value="1"/>
</dbReference>